<keyword evidence="3" id="KW-1185">Reference proteome</keyword>
<evidence type="ECO:0000313" key="2">
    <source>
        <dbReference type="EMBL" id="TRX97553.1"/>
    </source>
</evidence>
<sequence length="392" mass="44763">MPPIQQPSTEASGKVSVLRELLQQPSSKQIVAPFVAAIMARDVDIHERMLADLRDRVQQMEGGLSNESKHTSRLLERVQQVEGDLSNESKHTSRLLERMHLIEQDAKSLQELVKGDREKDIDARFDPDQLKVVLSEAINQHCTEITTVGQRLQTIQEIMEEQKQITNRVKEILDIFGQRTESLQGNISGLKDGLERVPLPAPIIERIAEFEERMVKYLDRSSKDAEIIKRSLAAVQTIQDPQGGVDHTTCQPIDNNQSPSDYRSDQSKPSPKQPDLEEWPAIADFVTVYQRFLESYKSKKPEDDLKFIEAFLEEITEVNMHVSRALQSYLLEMYPKKIVLISSEVGQQRPDIFIKLVRVRWNDVRRAIAVKDLRAFQWASNDDMSGPSPATK</sequence>
<proteinExistence type="predicted"/>
<name>A0A553IBH7_9PEZI</name>
<dbReference type="EMBL" id="VFLP01000005">
    <property type="protein sequence ID" value="TRX97553.1"/>
    <property type="molecule type" value="Genomic_DNA"/>
</dbReference>
<organism evidence="2 3">
    <name type="scientific">Xylaria flabelliformis</name>
    <dbReference type="NCBI Taxonomy" id="2512241"/>
    <lineage>
        <taxon>Eukaryota</taxon>
        <taxon>Fungi</taxon>
        <taxon>Dikarya</taxon>
        <taxon>Ascomycota</taxon>
        <taxon>Pezizomycotina</taxon>
        <taxon>Sordariomycetes</taxon>
        <taxon>Xylariomycetidae</taxon>
        <taxon>Xylariales</taxon>
        <taxon>Xylariaceae</taxon>
        <taxon>Xylaria</taxon>
    </lineage>
</organism>
<evidence type="ECO:0000313" key="3">
    <source>
        <dbReference type="Proteomes" id="UP000319160"/>
    </source>
</evidence>
<dbReference type="OrthoDB" id="4672532at2759"/>
<dbReference type="Proteomes" id="UP000319160">
    <property type="component" value="Unassembled WGS sequence"/>
</dbReference>
<protein>
    <submittedName>
        <fullName evidence="2">Uncharacterized protein</fullName>
    </submittedName>
</protein>
<evidence type="ECO:0000256" key="1">
    <source>
        <dbReference type="SAM" id="MobiDB-lite"/>
    </source>
</evidence>
<gene>
    <name evidence="2" type="ORF">FHL15_001308</name>
</gene>
<feature type="region of interest" description="Disordered" evidence="1">
    <location>
        <begin position="239"/>
        <end position="276"/>
    </location>
</feature>
<feature type="compositionally biased region" description="Polar residues" evidence="1">
    <location>
        <begin position="248"/>
        <end position="261"/>
    </location>
</feature>
<dbReference type="AlphaFoldDB" id="A0A553IBH7"/>
<comment type="caution">
    <text evidence="2">The sequence shown here is derived from an EMBL/GenBank/DDBJ whole genome shotgun (WGS) entry which is preliminary data.</text>
</comment>
<accession>A0A553IBH7</accession>
<reference evidence="3" key="1">
    <citation type="submission" date="2019-06" db="EMBL/GenBank/DDBJ databases">
        <title>Draft genome sequence of the griseofulvin-producing fungus Xylaria cubensis strain G536.</title>
        <authorList>
            <person name="Mead M.E."/>
            <person name="Raja H.A."/>
            <person name="Steenwyk J.L."/>
            <person name="Knowles S.L."/>
            <person name="Oberlies N.H."/>
            <person name="Rokas A."/>
        </authorList>
    </citation>
    <scope>NUCLEOTIDE SEQUENCE [LARGE SCALE GENOMIC DNA]</scope>
    <source>
        <strain evidence="3">G536</strain>
    </source>
</reference>